<sequence length="174" mass="20382">MNVETVSVNKYVKIYNITLNHSPFVYTLKFQNNGVYQIHIETFDIIQQLTTKLPVIYEVQLLEHPQFLTQYTDHHEITLEKTILQARIYCLQTFPLGEFSLNEIIFSEFPTQQKCSFQDVFRQQLSSEPGLLIAKKLSKISRDMQGLRLMLKSVKDEGFQFEQDSQLSIQSNIQ</sequence>
<evidence type="ECO:0000313" key="3">
    <source>
        <dbReference type="Proteomes" id="UP000018208"/>
    </source>
</evidence>
<protein>
    <submittedName>
        <fullName evidence="1">Uncharacterized protein</fullName>
    </submittedName>
</protein>
<name>V6LL07_9EUKA</name>
<dbReference type="AlphaFoldDB" id="V6LL07"/>
<dbReference type="EMBL" id="KI546100">
    <property type="protein sequence ID" value="EST45315.1"/>
    <property type="molecule type" value="Genomic_DNA"/>
</dbReference>
<reference evidence="1 2" key="1">
    <citation type="journal article" date="2014" name="PLoS Genet.">
        <title>The Genome of Spironucleus salmonicida Highlights a Fish Pathogen Adapted to Fluctuating Environments.</title>
        <authorList>
            <person name="Xu F."/>
            <person name="Jerlstrom-Hultqvist J."/>
            <person name="Einarsson E."/>
            <person name="Astvaldsson A."/>
            <person name="Svard S.G."/>
            <person name="Andersson J.O."/>
        </authorList>
    </citation>
    <scope>NUCLEOTIDE SEQUENCE</scope>
    <source>
        <strain evidence="2">ATCC 50377</strain>
    </source>
</reference>
<evidence type="ECO:0000313" key="2">
    <source>
        <dbReference type="EMBL" id="KAH0576915.1"/>
    </source>
</evidence>
<gene>
    <name evidence="1" type="ORF">SS50377_14892</name>
    <name evidence="2" type="ORF">SS50377_20261</name>
</gene>
<dbReference type="Proteomes" id="UP000018208">
    <property type="component" value="Unassembled WGS sequence"/>
</dbReference>
<organism evidence="1">
    <name type="scientific">Spironucleus salmonicida</name>
    <dbReference type="NCBI Taxonomy" id="348837"/>
    <lineage>
        <taxon>Eukaryota</taxon>
        <taxon>Metamonada</taxon>
        <taxon>Diplomonadida</taxon>
        <taxon>Hexamitidae</taxon>
        <taxon>Hexamitinae</taxon>
        <taxon>Spironucleus</taxon>
    </lineage>
</organism>
<accession>V6LL07</accession>
<keyword evidence="3" id="KW-1185">Reference proteome</keyword>
<reference evidence="2" key="2">
    <citation type="submission" date="2020-12" db="EMBL/GenBank/DDBJ databases">
        <title>New Spironucleus salmonicida genome in near-complete chromosomes.</title>
        <authorList>
            <person name="Xu F."/>
            <person name="Kurt Z."/>
            <person name="Jimenez-Gonzalez A."/>
            <person name="Astvaldsson A."/>
            <person name="Andersson J.O."/>
            <person name="Svard S.G."/>
        </authorList>
    </citation>
    <scope>NUCLEOTIDE SEQUENCE</scope>
    <source>
        <strain evidence="2">ATCC 50377</strain>
    </source>
</reference>
<dbReference type="VEuPathDB" id="GiardiaDB:SS50377_20261"/>
<dbReference type="EMBL" id="AUWU02000001">
    <property type="protein sequence ID" value="KAH0576915.1"/>
    <property type="molecule type" value="Genomic_DNA"/>
</dbReference>
<evidence type="ECO:0000313" key="1">
    <source>
        <dbReference type="EMBL" id="EST45315.1"/>
    </source>
</evidence>
<proteinExistence type="predicted"/>